<accession>A0A511QHB4</accession>
<protein>
    <submittedName>
        <fullName evidence="1">Fimbrial protein</fullName>
    </submittedName>
</protein>
<dbReference type="EMBL" id="BJXJ01000030">
    <property type="protein sequence ID" value="GEM76704.1"/>
    <property type="molecule type" value="Genomic_DNA"/>
</dbReference>
<dbReference type="PROSITE" id="PS51257">
    <property type="entry name" value="PROKAR_LIPOPROTEIN"/>
    <property type="match status" value="1"/>
</dbReference>
<dbReference type="Gene3D" id="2.30.30.830">
    <property type="match status" value="1"/>
</dbReference>
<evidence type="ECO:0000313" key="2">
    <source>
        <dbReference type="Proteomes" id="UP000321922"/>
    </source>
</evidence>
<reference evidence="1 2" key="1">
    <citation type="submission" date="2019-07" db="EMBL/GenBank/DDBJ databases">
        <title>Whole genome shotgun sequence of Vibrio sagamiensis NBRC 104589.</title>
        <authorList>
            <person name="Hosoyama A."/>
            <person name="Uohara A."/>
            <person name="Ohji S."/>
            <person name="Ichikawa N."/>
        </authorList>
    </citation>
    <scope>NUCLEOTIDE SEQUENCE [LARGE SCALE GENOMIC DNA]</scope>
    <source>
        <strain evidence="1 2">NBRC 104589</strain>
    </source>
</reference>
<dbReference type="RefSeq" id="WP_039980003.1">
    <property type="nucleotide sequence ID" value="NZ_BAOJ01000025.1"/>
</dbReference>
<evidence type="ECO:0000313" key="1">
    <source>
        <dbReference type="EMBL" id="GEM76704.1"/>
    </source>
</evidence>
<dbReference type="InterPro" id="IPR007446">
    <property type="entry name" value="PilP"/>
</dbReference>
<organism evidence="1 2">
    <name type="scientific">Vibrio sagamiensis NBRC 104589</name>
    <dbReference type="NCBI Taxonomy" id="1219064"/>
    <lineage>
        <taxon>Bacteria</taxon>
        <taxon>Pseudomonadati</taxon>
        <taxon>Pseudomonadota</taxon>
        <taxon>Gammaproteobacteria</taxon>
        <taxon>Vibrionales</taxon>
        <taxon>Vibrionaceae</taxon>
        <taxon>Vibrio</taxon>
    </lineage>
</organism>
<keyword evidence="2" id="KW-1185">Reference proteome</keyword>
<dbReference type="Proteomes" id="UP000321922">
    <property type="component" value="Unassembled WGS sequence"/>
</dbReference>
<gene>
    <name evidence="1" type="ORF">VSA01S_28160</name>
</gene>
<dbReference type="AlphaFoldDB" id="A0A511QHB4"/>
<sequence>MHNKSRLGVVFVMALSGCQANDQPLDHVIDQIEHQAFQERVALQPSKSVGAVTYEPKHLRVPFELPQEAKMATHLTLRADCWQPEPRKTLEVLEHFSLEQLQLKGVIGTKARLSGLIQAPDGTVYTIEAGQYIGRNQGQVSFVSNQYLLIKESLQDGLGCWQQRNVKLTFG</sequence>
<proteinExistence type="predicted"/>
<dbReference type="Pfam" id="PF04351">
    <property type="entry name" value="PilP"/>
    <property type="match status" value="1"/>
</dbReference>
<name>A0A511QHB4_9VIBR</name>
<comment type="caution">
    <text evidence="1">The sequence shown here is derived from an EMBL/GenBank/DDBJ whole genome shotgun (WGS) entry which is preliminary data.</text>
</comment>
<dbReference type="PIRSF" id="PIRSF016481">
    <property type="entry name" value="Pilus_assembly_PilP"/>
    <property type="match status" value="1"/>
</dbReference>